<dbReference type="PROSITE" id="PS00474">
    <property type="entry name" value="RIBOSOMAL_L3"/>
    <property type="match status" value="1"/>
</dbReference>
<comment type="similarity">
    <text evidence="1 7 8">Belongs to the universal ribosomal protein uL3 family.</text>
</comment>
<dbReference type="GO" id="GO:0006412">
    <property type="term" value="P:translation"/>
    <property type="evidence" value="ECO:0007669"/>
    <property type="project" value="UniProtKB-UniRule"/>
</dbReference>
<dbReference type="KEGG" id="pace:A6070_12070"/>
<keyword evidence="2 7" id="KW-0699">rRNA-binding</keyword>
<dbReference type="EMBL" id="CP015518">
    <property type="protein sequence ID" value="APG24195.1"/>
    <property type="molecule type" value="Genomic_DNA"/>
</dbReference>
<evidence type="ECO:0000256" key="3">
    <source>
        <dbReference type="ARBA" id="ARBA00022884"/>
    </source>
</evidence>
<dbReference type="PANTHER" id="PTHR11229:SF16">
    <property type="entry name" value="LARGE RIBOSOMAL SUBUNIT PROTEIN UL3C"/>
    <property type="match status" value="1"/>
</dbReference>
<gene>
    <name evidence="7" type="primary">rplC</name>
    <name evidence="10" type="ORF">A7E75_03445</name>
</gene>
<dbReference type="InterPro" id="IPR009000">
    <property type="entry name" value="Transl_B-barrel_sf"/>
</dbReference>
<dbReference type="AlphaFoldDB" id="A0A1L3GEE1"/>
<dbReference type="RefSeq" id="WP_072286010.1">
    <property type="nucleotide sequence ID" value="NZ_CP015455.1"/>
</dbReference>
<dbReference type="GO" id="GO:0022625">
    <property type="term" value="C:cytosolic large ribosomal subunit"/>
    <property type="evidence" value="ECO:0007669"/>
    <property type="project" value="TreeGrafter"/>
</dbReference>
<keyword evidence="11" id="KW-1185">Reference proteome</keyword>
<protein>
    <recommendedName>
        <fullName evidence="6 7">Large ribosomal subunit protein uL3</fullName>
    </recommendedName>
</protein>
<evidence type="ECO:0000256" key="6">
    <source>
        <dbReference type="ARBA" id="ARBA00035243"/>
    </source>
</evidence>
<evidence type="ECO:0000256" key="1">
    <source>
        <dbReference type="ARBA" id="ARBA00006540"/>
    </source>
</evidence>
<evidence type="ECO:0000256" key="4">
    <source>
        <dbReference type="ARBA" id="ARBA00022980"/>
    </source>
</evidence>
<name>A0A1L3GEE1_SYNAC</name>
<organism evidence="10 11">
    <name type="scientific">Syntrophotalea acetylenica</name>
    <name type="common">Pelobacter acetylenicus</name>
    <dbReference type="NCBI Taxonomy" id="29542"/>
    <lineage>
        <taxon>Bacteria</taxon>
        <taxon>Pseudomonadati</taxon>
        <taxon>Thermodesulfobacteriota</taxon>
        <taxon>Desulfuromonadia</taxon>
        <taxon>Desulfuromonadales</taxon>
        <taxon>Syntrophotaleaceae</taxon>
        <taxon>Syntrophotalea</taxon>
    </lineage>
</organism>
<comment type="subunit">
    <text evidence="7 9">Part of the 50S ribosomal subunit. Forms a cluster with proteins L14 and L19.</text>
</comment>
<dbReference type="InterPro" id="IPR000597">
    <property type="entry name" value="Ribosomal_uL3"/>
</dbReference>
<dbReference type="InterPro" id="IPR019927">
    <property type="entry name" value="Ribosomal_uL3_bac/org-type"/>
</dbReference>
<evidence type="ECO:0000313" key="11">
    <source>
        <dbReference type="Proteomes" id="UP000182264"/>
    </source>
</evidence>
<evidence type="ECO:0000256" key="2">
    <source>
        <dbReference type="ARBA" id="ARBA00022730"/>
    </source>
</evidence>
<dbReference type="OrthoDB" id="9806135at2"/>
<sequence length="210" mass="22429">MTKGILGKKLGMTQVFAADGKCIPVTVVEAGPCIVLQKKTLEKDGYNALQLGFGAKKTHRTNKPAMGHFKKAGKGAFVFLREVECDNTDEHAVGDEITCGEFFAAGDILDVTGTSKGKGFQGVVKRWNFAGGRASHGSMFHRRPGGISASAWPSRVFKGKKMAGQMGNKRVTTQGLEVVDVRSEKSLVLIKGAVPGPVNGLLLIRKSRKA</sequence>
<evidence type="ECO:0000256" key="9">
    <source>
        <dbReference type="RuleBase" id="RU003906"/>
    </source>
</evidence>
<dbReference type="HAMAP" id="MF_01325_B">
    <property type="entry name" value="Ribosomal_uL3_B"/>
    <property type="match status" value="1"/>
</dbReference>
<dbReference type="FunFam" id="2.40.30.10:FF:000004">
    <property type="entry name" value="50S ribosomal protein L3"/>
    <property type="match status" value="1"/>
</dbReference>
<dbReference type="GO" id="GO:0019843">
    <property type="term" value="F:rRNA binding"/>
    <property type="evidence" value="ECO:0007669"/>
    <property type="project" value="UniProtKB-UniRule"/>
</dbReference>
<keyword evidence="3 7" id="KW-0694">RNA-binding</keyword>
<accession>A0A1L3GEE1</accession>
<dbReference type="Pfam" id="PF00297">
    <property type="entry name" value="Ribosomal_L3"/>
    <property type="match status" value="1"/>
</dbReference>
<evidence type="ECO:0000256" key="7">
    <source>
        <dbReference type="HAMAP-Rule" id="MF_01325"/>
    </source>
</evidence>
<dbReference type="Proteomes" id="UP000182264">
    <property type="component" value="Chromosome"/>
</dbReference>
<keyword evidence="5 7" id="KW-0687">Ribonucleoprotein</keyword>
<proteinExistence type="inferred from homology"/>
<evidence type="ECO:0000313" key="10">
    <source>
        <dbReference type="EMBL" id="APG24195.1"/>
    </source>
</evidence>
<dbReference type="STRING" id="29542.A6070_12070"/>
<dbReference type="PANTHER" id="PTHR11229">
    <property type="entry name" value="50S RIBOSOMAL PROTEIN L3"/>
    <property type="match status" value="1"/>
</dbReference>
<evidence type="ECO:0000256" key="8">
    <source>
        <dbReference type="RuleBase" id="RU003905"/>
    </source>
</evidence>
<comment type="function">
    <text evidence="7 9">One of the primary rRNA binding proteins, it binds directly near the 3'-end of the 23S rRNA, where it nucleates assembly of the 50S subunit.</text>
</comment>
<reference evidence="10 11" key="1">
    <citation type="journal article" date="2017" name="Genome Announc.">
        <title>Complete Genome Sequences of Two Acetylene-Fermenting Pelobacter acetylenicus Strains.</title>
        <authorList>
            <person name="Sutton J.M."/>
            <person name="Baesman S.M."/>
            <person name="Fierst J.L."/>
            <person name="Poret-Peterson A.T."/>
            <person name="Oremland R.S."/>
            <person name="Dunlap D.S."/>
            <person name="Akob D.M."/>
        </authorList>
    </citation>
    <scope>NUCLEOTIDE SEQUENCE [LARGE SCALE GENOMIC DNA]</scope>
    <source>
        <strain evidence="10 11">DSM 3247</strain>
    </source>
</reference>
<dbReference type="SUPFAM" id="SSF50447">
    <property type="entry name" value="Translation proteins"/>
    <property type="match status" value="1"/>
</dbReference>
<dbReference type="InterPro" id="IPR019926">
    <property type="entry name" value="Ribosomal_uL3_CS"/>
</dbReference>
<keyword evidence="4 7" id="KW-0689">Ribosomal protein</keyword>
<dbReference type="GO" id="GO:0003735">
    <property type="term" value="F:structural constituent of ribosome"/>
    <property type="evidence" value="ECO:0007669"/>
    <property type="project" value="UniProtKB-UniRule"/>
</dbReference>
<dbReference type="Gene3D" id="3.30.160.810">
    <property type="match status" value="1"/>
</dbReference>
<dbReference type="FunFam" id="3.30.160.810:FF:000001">
    <property type="entry name" value="50S ribosomal protein L3"/>
    <property type="match status" value="1"/>
</dbReference>
<dbReference type="NCBIfam" id="TIGR03625">
    <property type="entry name" value="L3_bact"/>
    <property type="match status" value="1"/>
</dbReference>
<dbReference type="Gene3D" id="2.40.30.10">
    <property type="entry name" value="Translation factors"/>
    <property type="match status" value="1"/>
</dbReference>
<evidence type="ECO:0000256" key="5">
    <source>
        <dbReference type="ARBA" id="ARBA00023274"/>
    </source>
</evidence>